<dbReference type="InterPro" id="IPR037138">
    <property type="entry name" value="His_deacetylse_dom_sf"/>
</dbReference>
<comment type="caution">
    <text evidence="1">The sequence shown here is derived from an EMBL/GenBank/DDBJ whole genome shotgun (WGS) entry which is preliminary data.</text>
</comment>
<reference evidence="1 2" key="1">
    <citation type="submission" date="2021-06" db="EMBL/GenBank/DDBJ databases">
        <authorList>
            <person name="Palmer J.M."/>
        </authorList>
    </citation>
    <scope>NUCLEOTIDE SEQUENCE [LARGE SCALE GENOMIC DNA]</scope>
    <source>
        <strain evidence="1 2">XC_2019</strain>
        <tissue evidence="1">Muscle</tissue>
    </source>
</reference>
<evidence type="ECO:0000313" key="2">
    <source>
        <dbReference type="Proteomes" id="UP001434883"/>
    </source>
</evidence>
<sequence length="110" mass="12201">MPIAHEFSPDVVLVSAGFDAVEGHPPSLGGYMVEPLSQSLLDQKPCENAVRSLQRIVQIQGEFWQSVRESAATVDLSYLQAQRHRFRRDSDSEAVNAIASLSMRSLTSER</sequence>
<evidence type="ECO:0008006" key="3">
    <source>
        <dbReference type="Google" id="ProtNLM"/>
    </source>
</evidence>
<proteinExistence type="predicted"/>
<accession>A0ABV0Q3K9</accession>
<dbReference type="Gene3D" id="3.40.800.20">
    <property type="entry name" value="Histone deacetylase domain"/>
    <property type="match status" value="1"/>
</dbReference>
<organism evidence="1 2">
    <name type="scientific">Xenoophorus captivus</name>
    <dbReference type="NCBI Taxonomy" id="1517983"/>
    <lineage>
        <taxon>Eukaryota</taxon>
        <taxon>Metazoa</taxon>
        <taxon>Chordata</taxon>
        <taxon>Craniata</taxon>
        <taxon>Vertebrata</taxon>
        <taxon>Euteleostomi</taxon>
        <taxon>Actinopterygii</taxon>
        <taxon>Neopterygii</taxon>
        <taxon>Teleostei</taxon>
        <taxon>Neoteleostei</taxon>
        <taxon>Acanthomorphata</taxon>
        <taxon>Ovalentaria</taxon>
        <taxon>Atherinomorphae</taxon>
        <taxon>Cyprinodontiformes</taxon>
        <taxon>Goodeidae</taxon>
        <taxon>Xenoophorus</taxon>
    </lineage>
</organism>
<evidence type="ECO:0000313" key="1">
    <source>
        <dbReference type="EMBL" id="MEQ2190380.1"/>
    </source>
</evidence>
<dbReference type="SUPFAM" id="SSF52768">
    <property type="entry name" value="Arginase/deacetylase"/>
    <property type="match status" value="1"/>
</dbReference>
<dbReference type="InterPro" id="IPR023696">
    <property type="entry name" value="Ureohydrolase_dom_sf"/>
</dbReference>
<name>A0ABV0Q3K9_9TELE</name>
<dbReference type="EMBL" id="JAHRIN010000015">
    <property type="protein sequence ID" value="MEQ2190380.1"/>
    <property type="molecule type" value="Genomic_DNA"/>
</dbReference>
<protein>
    <recommendedName>
        <fullName evidence="3">Histone deacetylase</fullName>
    </recommendedName>
</protein>
<dbReference type="Proteomes" id="UP001434883">
    <property type="component" value="Unassembled WGS sequence"/>
</dbReference>
<gene>
    <name evidence="1" type="ORF">XENOCAPTIV_005511</name>
</gene>
<keyword evidence="2" id="KW-1185">Reference proteome</keyword>